<evidence type="ECO:0000313" key="5">
    <source>
        <dbReference type="EMBL" id="KAH7047348.1"/>
    </source>
</evidence>
<evidence type="ECO:0000256" key="2">
    <source>
        <dbReference type="ARBA" id="ARBA00023242"/>
    </source>
</evidence>
<name>A0ABQ8G7G5_9PEZI</name>
<feature type="compositionally biased region" description="Acidic residues" evidence="3">
    <location>
        <begin position="162"/>
        <end position="174"/>
    </location>
</feature>
<evidence type="ECO:0000256" key="3">
    <source>
        <dbReference type="SAM" id="MobiDB-lite"/>
    </source>
</evidence>
<evidence type="ECO:0000256" key="1">
    <source>
        <dbReference type="ARBA" id="ARBA00004123"/>
    </source>
</evidence>
<organism evidence="5 6">
    <name type="scientific">Macrophomina phaseolina</name>
    <dbReference type="NCBI Taxonomy" id="35725"/>
    <lineage>
        <taxon>Eukaryota</taxon>
        <taxon>Fungi</taxon>
        <taxon>Dikarya</taxon>
        <taxon>Ascomycota</taxon>
        <taxon>Pezizomycotina</taxon>
        <taxon>Dothideomycetes</taxon>
        <taxon>Dothideomycetes incertae sedis</taxon>
        <taxon>Botryosphaeriales</taxon>
        <taxon>Botryosphaeriaceae</taxon>
        <taxon>Macrophomina</taxon>
    </lineage>
</organism>
<comment type="subcellular location">
    <subcellularLocation>
        <location evidence="1">Nucleus</location>
    </subcellularLocation>
</comment>
<dbReference type="Gene3D" id="3.40.50.300">
    <property type="entry name" value="P-loop containing nucleotide triphosphate hydrolases"/>
    <property type="match status" value="2"/>
</dbReference>
<comment type="caution">
    <text evidence="5">The sequence shown here is derived from an EMBL/GenBank/DDBJ whole genome shotgun (WGS) entry which is preliminary data.</text>
</comment>
<keyword evidence="2" id="KW-0539">Nucleus</keyword>
<dbReference type="EMBL" id="JAGTJR010000016">
    <property type="protein sequence ID" value="KAH7047348.1"/>
    <property type="molecule type" value="Genomic_DNA"/>
</dbReference>
<feature type="compositionally biased region" description="Acidic residues" evidence="3">
    <location>
        <begin position="198"/>
        <end position="207"/>
    </location>
</feature>
<feature type="domain" description="Rad51-like C-terminal" evidence="4">
    <location>
        <begin position="25"/>
        <end position="99"/>
    </location>
</feature>
<evidence type="ECO:0000313" key="6">
    <source>
        <dbReference type="Proteomes" id="UP000774617"/>
    </source>
</evidence>
<dbReference type="PANTHER" id="PTHR46457:SF1">
    <property type="entry name" value="DNA REPAIR PROTEIN RAD51 HOMOLOG 4"/>
    <property type="match status" value="1"/>
</dbReference>
<keyword evidence="6" id="KW-1185">Reference proteome</keyword>
<protein>
    <recommendedName>
        <fullName evidence="4">Rad51-like C-terminal domain-containing protein</fullName>
    </recommendedName>
</protein>
<sequence length="438" mass="47639">MVLASAVQPVLASSLLQPTTSEHGKNLLRIGCGSKGIDDALRGGLDPGHGGLTCITGEEGAGKTGLAFAFLVTFLLGSATDQAVLIDTIGTFDVLRLYNTILSRLRSRPDHAEPMKSQDPEATAAELLDRVKIMRVFDFLGMVEAVAEVREKLESQQRDLEREEEPQPEPEPAEPEMKQPQPRESSRNVKRIRSTIPDSEDEDESEDDDVMLFDEVSGPLEEVVLQDISIEESEHARGVNRDQKPKERVGMIMVDNITLVMSPMMKTNYVQTSALLTSFLRSLSQVTKTHHLSTIVLNTATLVPSIPSSKARTLQHSRNHMKNPYASIFASAGHLQPALSPILPSHADLHLFITTQPLARQDAAAAASFSGSPSGDIVSGESESVSVLEVLSDRYADRTGRWAAFSWDNAGAIVGVDPQCGVAQKKYHLPGFASKIIL</sequence>
<gene>
    <name evidence="5" type="ORF">B0J12DRAFT_118932</name>
</gene>
<dbReference type="Proteomes" id="UP000774617">
    <property type="component" value="Unassembled WGS sequence"/>
</dbReference>
<dbReference type="InterPro" id="IPR027417">
    <property type="entry name" value="P-loop_NTPase"/>
</dbReference>
<accession>A0ABQ8G7G5</accession>
<dbReference type="PANTHER" id="PTHR46457">
    <property type="entry name" value="DNA REPAIR PROTEIN RAD51 HOMOLOG 4"/>
    <property type="match status" value="1"/>
</dbReference>
<evidence type="ECO:0000259" key="4">
    <source>
        <dbReference type="Pfam" id="PF08423"/>
    </source>
</evidence>
<feature type="region of interest" description="Disordered" evidence="3">
    <location>
        <begin position="154"/>
        <end position="207"/>
    </location>
</feature>
<dbReference type="InterPro" id="IPR013632">
    <property type="entry name" value="Rad51_C"/>
</dbReference>
<proteinExistence type="predicted"/>
<dbReference type="InterPro" id="IPR051988">
    <property type="entry name" value="HRR_RAD51_Paralog"/>
</dbReference>
<dbReference type="Pfam" id="PF08423">
    <property type="entry name" value="Rad51"/>
    <property type="match status" value="1"/>
</dbReference>
<reference evidence="5 6" key="1">
    <citation type="journal article" date="2021" name="Nat. Commun.">
        <title>Genetic determinants of endophytism in the Arabidopsis root mycobiome.</title>
        <authorList>
            <person name="Mesny F."/>
            <person name="Miyauchi S."/>
            <person name="Thiergart T."/>
            <person name="Pickel B."/>
            <person name="Atanasova L."/>
            <person name="Karlsson M."/>
            <person name="Huettel B."/>
            <person name="Barry K.W."/>
            <person name="Haridas S."/>
            <person name="Chen C."/>
            <person name="Bauer D."/>
            <person name="Andreopoulos W."/>
            <person name="Pangilinan J."/>
            <person name="LaButti K."/>
            <person name="Riley R."/>
            <person name="Lipzen A."/>
            <person name="Clum A."/>
            <person name="Drula E."/>
            <person name="Henrissat B."/>
            <person name="Kohler A."/>
            <person name="Grigoriev I.V."/>
            <person name="Martin F.M."/>
            <person name="Hacquard S."/>
        </authorList>
    </citation>
    <scope>NUCLEOTIDE SEQUENCE [LARGE SCALE GENOMIC DNA]</scope>
    <source>
        <strain evidence="5 6">MPI-SDFR-AT-0080</strain>
    </source>
</reference>
<dbReference type="SUPFAM" id="SSF52540">
    <property type="entry name" value="P-loop containing nucleoside triphosphate hydrolases"/>
    <property type="match status" value="1"/>
</dbReference>